<comment type="caution">
    <text evidence="1">The sequence shown here is derived from an EMBL/GenBank/DDBJ whole genome shotgun (WGS) entry which is preliminary data.</text>
</comment>
<proteinExistence type="predicted"/>
<protein>
    <submittedName>
        <fullName evidence="1">HAD family hydrolase</fullName>
    </submittedName>
</protein>
<sequence length="262" mass="30199">EKKINESVVQKIKELSKNHKVIINTGRSWYLCQRFHQQLGLDTPILGLNGALLYDWKKKEVFYSKPISLEISQKILSIVLQYNINLYMYFDKKMIGIQKFKQEWFEKVIYPNVYPLNELSADYTEYNSPPVDMKLDEPVIKFLLLIDPLSKEELQELKSKIQALSDDIYAISSQKGCLDIMPKGCDKGTAINSLKNKYLNGENIYENSIMFGDADNDIPAFRQVAYSVALKSHSEETEKAAKFVVSSSNEDGVIEFFDKYTE</sequence>
<dbReference type="PANTHER" id="PTHR10000">
    <property type="entry name" value="PHOSPHOSERINE PHOSPHATASE"/>
    <property type="match status" value="1"/>
</dbReference>
<accession>A0A953NEZ4</accession>
<dbReference type="NCBIfam" id="TIGR00099">
    <property type="entry name" value="Cof-subfamily"/>
    <property type="match status" value="1"/>
</dbReference>
<reference evidence="1 2" key="1">
    <citation type="submission" date="2021-09" db="EMBL/GenBank/DDBJ databases">
        <title>WGS of Mycoplasma sp. Zaradi2 strains.</title>
        <authorList>
            <person name="Spergser J."/>
        </authorList>
    </citation>
    <scope>NUCLEOTIDE SEQUENCE [LARGE SCALE GENOMIC DNA]</scope>
    <source>
        <strain evidence="1 2">1331</strain>
    </source>
</reference>
<keyword evidence="2" id="KW-1185">Reference proteome</keyword>
<dbReference type="Gene3D" id="3.40.50.1000">
    <property type="entry name" value="HAD superfamily/HAD-like"/>
    <property type="match status" value="1"/>
</dbReference>
<dbReference type="InterPro" id="IPR036412">
    <property type="entry name" value="HAD-like_sf"/>
</dbReference>
<dbReference type="GO" id="GO:0000287">
    <property type="term" value="F:magnesium ion binding"/>
    <property type="evidence" value="ECO:0007669"/>
    <property type="project" value="TreeGrafter"/>
</dbReference>
<dbReference type="GO" id="GO:0016791">
    <property type="term" value="F:phosphatase activity"/>
    <property type="evidence" value="ECO:0007669"/>
    <property type="project" value="TreeGrafter"/>
</dbReference>
<dbReference type="InterPro" id="IPR023214">
    <property type="entry name" value="HAD_sf"/>
</dbReference>
<organism evidence="1 2">
    <name type="scientific">Mycoplasma tauri</name>
    <dbReference type="NCBI Taxonomy" id="547987"/>
    <lineage>
        <taxon>Bacteria</taxon>
        <taxon>Bacillati</taxon>
        <taxon>Mycoplasmatota</taxon>
        <taxon>Mollicutes</taxon>
        <taxon>Mycoplasmataceae</taxon>
        <taxon>Mycoplasma</taxon>
    </lineage>
</organism>
<evidence type="ECO:0000313" key="2">
    <source>
        <dbReference type="Proteomes" id="UP000772186"/>
    </source>
</evidence>
<dbReference type="RefSeq" id="WP_223644975.1">
    <property type="nucleotide sequence ID" value="NZ_JAIQBY010000052.1"/>
</dbReference>
<keyword evidence="1" id="KW-0378">Hydrolase</keyword>
<dbReference type="PANTHER" id="PTHR10000:SF8">
    <property type="entry name" value="HAD SUPERFAMILY HYDROLASE-LIKE, TYPE 3"/>
    <property type="match status" value="1"/>
</dbReference>
<dbReference type="InterPro" id="IPR000150">
    <property type="entry name" value="Cof"/>
</dbReference>
<evidence type="ECO:0000313" key="1">
    <source>
        <dbReference type="EMBL" id="MBZ4195698.1"/>
    </source>
</evidence>
<dbReference type="Pfam" id="PF08282">
    <property type="entry name" value="Hydrolase_3"/>
    <property type="match status" value="1"/>
</dbReference>
<dbReference type="SUPFAM" id="SSF56784">
    <property type="entry name" value="HAD-like"/>
    <property type="match status" value="1"/>
</dbReference>
<dbReference type="AlphaFoldDB" id="A0A953NEZ4"/>
<dbReference type="Proteomes" id="UP000772186">
    <property type="component" value="Unassembled WGS sequence"/>
</dbReference>
<name>A0A953NEZ4_9MOLU</name>
<dbReference type="EMBL" id="JAIQBY010000052">
    <property type="protein sequence ID" value="MBZ4195698.1"/>
    <property type="molecule type" value="Genomic_DNA"/>
</dbReference>
<gene>
    <name evidence="1" type="ORF">LAD73_03150</name>
</gene>
<feature type="non-terminal residue" evidence="1">
    <location>
        <position position="1"/>
    </location>
</feature>
<dbReference type="GO" id="GO:0005829">
    <property type="term" value="C:cytosol"/>
    <property type="evidence" value="ECO:0007669"/>
    <property type="project" value="TreeGrafter"/>
</dbReference>
<dbReference type="Gene3D" id="3.30.1240.10">
    <property type="match status" value="1"/>
</dbReference>